<dbReference type="AlphaFoldDB" id="T1ENE0"/>
<proteinExistence type="predicted"/>
<accession>T1ENE0</accession>
<evidence type="ECO:0000256" key="1">
    <source>
        <dbReference type="SAM" id="MobiDB-lite"/>
    </source>
</evidence>
<protein>
    <submittedName>
        <fullName evidence="2 3">Uncharacterized protein</fullName>
    </submittedName>
</protein>
<evidence type="ECO:0000313" key="2">
    <source>
        <dbReference type="EMBL" id="ESO12387.1"/>
    </source>
</evidence>
<organism evidence="3 4">
    <name type="scientific">Helobdella robusta</name>
    <name type="common">Californian leech</name>
    <dbReference type="NCBI Taxonomy" id="6412"/>
    <lineage>
        <taxon>Eukaryota</taxon>
        <taxon>Metazoa</taxon>
        <taxon>Spiralia</taxon>
        <taxon>Lophotrochozoa</taxon>
        <taxon>Annelida</taxon>
        <taxon>Clitellata</taxon>
        <taxon>Hirudinea</taxon>
        <taxon>Rhynchobdellida</taxon>
        <taxon>Glossiphoniidae</taxon>
        <taxon>Helobdella</taxon>
    </lineage>
</organism>
<name>T1ENE0_HELRO</name>
<dbReference type="EMBL" id="KB095811">
    <property type="protein sequence ID" value="ESO12387.1"/>
    <property type="molecule type" value="Genomic_DNA"/>
</dbReference>
<dbReference type="GeneID" id="20198090"/>
<dbReference type="EnsemblMetazoa" id="HelroT158901">
    <property type="protein sequence ID" value="HelroP158901"/>
    <property type="gene ID" value="HelroG158901"/>
</dbReference>
<gene>
    <name evidence="3" type="primary">20198090</name>
    <name evidence="2" type="ORF">HELRODRAFT_158901</name>
</gene>
<dbReference type="KEGG" id="hro:HELRODRAFT_158901"/>
<sequence>MHDFFNDGSCFSIKSYPILKNSTVDNSNPAKLKKKSFNCEKQLCEDFSLLNVQADEKSELNLKPIKRSHQFERTNDTTSQQSLDLNSTNLPPNSTTVERKPQSCTNKKNAWTIYAGYSWKVYIEVKDSNVNKNFTTEVRSYSDVLKSSNVIHRNPATSITEKSSISSNVGHNTLSSVKNTHKKTSDIEPISEKLWALTVGSQPISIFFKCCSSLKLFLRFTFIQAIVMHQSVNFHVSCYNFIHGYLYFLWMKLVLVQCKGRSY</sequence>
<dbReference type="InParanoid" id="T1ENE0"/>
<feature type="region of interest" description="Disordered" evidence="1">
    <location>
        <begin position="69"/>
        <end position="102"/>
    </location>
</feature>
<dbReference type="HOGENOM" id="CLU_1058758_0_0_1"/>
<reference evidence="3" key="3">
    <citation type="submission" date="2015-06" db="UniProtKB">
        <authorList>
            <consortium name="EnsemblMetazoa"/>
        </authorList>
    </citation>
    <scope>IDENTIFICATION</scope>
</reference>
<feature type="compositionally biased region" description="Polar residues" evidence="1">
    <location>
        <begin position="76"/>
        <end position="102"/>
    </location>
</feature>
<evidence type="ECO:0000313" key="3">
    <source>
        <dbReference type="EnsemblMetazoa" id="HelroP158901"/>
    </source>
</evidence>
<dbReference type="Proteomes" id="UP000015101">
    <property type="component" value="Unassembled WGS sequence"/>
</dbReference>
<dbReference type="CTD" id="20198090"/>
<evidence type="ECO:0000313" key="4">
    <source>
        <dbReference type="Proteomes" id="UP000015101"/>
    </source>
</evidence>
<keyword evidence="4" id="KW-1185">Reference proteome</keyword>
<dbReference type="RefSeq" id="XP_009009107.1">
    <property type="nucleotide sequence ID" value="XM_009010859.1"/>
</dbReference>
<reference evidence="2 4" key="2">
    <citation type="journal article" date="2013" name="Nature">
        <title>Insights into bilaterian evolution from three spiralian genomes.</title>
        <authorList>
            <person name="Simakov O."/>
            <person name="Marletaz F."/>
            <person name="Cho S.J."/>
            <person name="Edsinger-Gonzales E."/>
            <person name="Havlak P."/>
            <person name="Hellsten U."/>
            <person name="Kuo D.H."/>
            <person name="Larsson T."/>
            <person name="Lv J."/>
            <person name="Arendt D."/>
            <person name="Savage R."/>
            <person name="Osoegawa K."/>
            <person name="de Jong P."/>
            <person name="Grimwood J."/>
            <person name="Chapman J.A."/>
            <person name="Shapiro H."/>
            <person name="Aerts A."/>
            <person name="Otillar R.P."/>
            <person name="Terry A.Y."/>
            <person name="Boore J.L."/>
            <person name="Grigoriev I.V."/>
            <person name="Lindberg D.R."/>
            <person name="Seaver E.C."/>
            <person name="Weisblat D.A."/>
            <person name="Putnam N.H."/>
            <person name="Rokhsar D.S."/>
        </authorList>
    </citation>
    <scope>NUCLEOTIDE SEQUENCE</scope>
</reference>
<reference evidence="4" key="1">
    <citation type="submission" date="2012-12" db="EMBL/GenBank/DDBJ databases">
        <authorList>
            <person name="Hellsten U."/>
            <person name="Grimwood J."/>
            <person name="Chapman J.A."/>
            <person name="Shapiro H."/>
            <person name="Aerts A."/>
            <person name="Otillar R.P."/>
            <person name="Terry A.Y."/>
            <person name="Boore J.L."/>
            <person name="Simakov O."/>
            <person name="Marletaz F."/>
            <person name="Cho S.-J."/>
            <person name="Edsinger-Gonzales E."/>
            <person name="Havlak P."/>
            <person name="Kuo D.-H."/>
            <person name="Larsson T."/>
            <person name="Lv J."/>
            <person name="Arendt D."/>
            <person name="Savage R."/>
            <person name="Osoegawa K."/>
            <person name="de Jong P."/>
            <person name="Lindberg D.R."/>
            <person name="Seaver E.C."/>
            <person name="Weisblat D.A."/>
            <person name="Putnam N.H."/>
            <person name="Grigoriev I.V."/>
            <person name="Rokhsar D.S."/>
        </authorList>
    </citation>
    <scope>NUCLEOTIDE SEQUENCE</scope>
</reference>
<dbReference type="EMBL" id="AMQM01000156">
    <property type="status" value="NOT_ANNOTATED_CDS"/>
    <property type="molecule type" value="Genomic_DNA"/>
</dbReference>